<keyword evidence="2" id="KW-0732">Signal</keyword>
<organism evidence="3 4">
    <name type="scientific">Pleuronectes platessa</name>
    <name type="common">European plaice</name>
    <dbReference type="NCBI Taxonomy" id="8262"/>
    <lineage>
        <taxon>Eukaryota</taxon>
        <taxon>Metazoa</taxon>
        <taxon>Chordata</taxon>
        <taxon>Craniata</taxon>
        <taxon>Vertebrata</taxon>
        <taxon>Euteleostomi</taxon>
        <taxon>Actinopterygii</taxon>
        <taxon>Neopterygii</taxon>
        <taxon>Teleostei</taxon>
        <taxon>Neoteleostei</taxon>
        <taxon>Acanthomorphata</taxon>
        <taxon>Carangaria</taxon>
        <taxon>Pleuronectiformes</taxon>
        <taxon>Pleuronectoidei</taxon>
        <taxon>Pleuronectidae</taxon>
        <taxon>Pleuronectes</taxon>
    </lineage>
</organism>
<feature type="chain" id="PRO_5040494044" evidence="2">
    <location>
        <begin position="21"/>
        <end position="118"/>
    </location>
</feature>
<protein>
    <submittedName>
        <fullName evidence="3">Uncharacterized protein</fullName>
    </submittedName>
</protein>
<name>A0A9N7UX45_PLEPL</name>
<sequence length="118" mass="12868">MLVCLEFIVELCITPAITVSSDPPQSDSSARGPFSALHPKAGWPVPKSLLRMKISPEPQSIADPLHTPRGPCLSKCRPSLLIKSVRSYFAFTPPLRCRLPRGPPGGLLGFRFPDSFLT</sequence>
<dbReference type="EMBL" id="CADEAL010002101">
    <property type="protein sequence ID" value="CAB1438019.1"/>
    <property type="molecule type" value="Genomic_DNA"/>
</dbReference>
<evidence type="ECO:0000256" key="1">
    <source>
        <dbReference type="SAM" id="MobiDB-lite"/>
    </source>
</evidence>
<comment type="caution">
    <text evidence="3">The sequence shown here is derived from an EMBL/GenBank/DDBJ whole genome shotgun (WGS) entry which is preliminary data.</text>
</comment>
<dbReference type="AlphaFoldDB" id="A0A9N7UX45"/>
<feature type="compositionally biased region" description="Polar residues" evidence="1">
    <location>
        <begin position="20"/>
        <end position="29"/>
    </location>
</feature>
<accession>A0A9N7UX45</accession>
<feature type="region of interest" description="Disordered" evidence="1">
    <location>
        <begin position="20"/>
        <end position="41"/>
    </location>
</feature>
<gene>
    <name evidence="3" type="ORF">PLEPLA_LOCUS25987</name>
</gene>
<evidence type="ECO:0000313" key="3">
    <source>
        <dbReference type="EMBL" id="CAB1438019.1"/>
    </source>
</evidence>
<reference evidence="3" key="1">
    <citation type="submission" date="2020-03" db="EMBL/GenBank/DDBJ databases">
        <authorList>
            <person name="Weist P."/>
        </authorList>
    </citation>
    <scope>NUCLEOTIDE SEQUENCE</scope>
</reference>
<evidence type="ECO:0000256" key="2">
    <source>
        <dbReference type="SAM" id="SignalP"/>
    </source>
</evidence>
<evidence type="ECO:0000313" key="4">
    <source>
        <dbReference type="Proteomes" id="UP001153269"/>
    </source>
</evidence>
<feature type="signal peptide" evidence="2">
    <location>
        <begin position="1"/>
        <end position="20"/>
    </location>
</feature>
<keyword evidence="4" id="KW-1185">Reference proteome</keyword>
<dbReference type="Proteomes" id="UP001153269">
    <property type="component" value="Unassembled WGS sequence"/>
</dbReference>
<proteinExistence type="predicted"/>